<sequence>MRLTVVVAFVLILLAFVPLVLIWSLNTLFTLAIPTTIDTYLAAWALPAILQLSTANVSK</sequence>
<gene>
    <name evidence="1" type="ORF">UFOVP84_168</name>
</gene>
<proteinExistence type="predicted"/>
<protein>
    <submittedName>
        <fullName evidence="1">Uncharacterized protein</fullName>
    </submittedName>
</protein>
<organism evidence="1">
    <name type="scientific">uncultured Caudovirales phage</name>
    <dbReference type="NCBI Taxonomy" id="2100421"/>
    <lineage>
        <taxon>Viruses</taxon>
        <taxon>Duplodnaviria</taxon>
        <taxon>Heunggongvirae</taxon>
        <taxon>Uroviricota</taxon>
        <taxon>Caudoviricetes</taxon>
        <taxon>Peduoviridae</taxon>
        <taxon>Maltschvirus</taxon>
        <taxon>Maltschvirus maltsch</taxon>
    </lineage>
</organism>
<evidence type="ECO:0000313" key="1">
    <source>
        <dbReference type="EMBL" id="CAB4127400.1"/>
    </source>
</evidence>
<name>A0A6J5L4A8_9CAUD</name>
<dbReference type="EMBL" id="LR796208">
    <property type="protein sequence ID" value="CAB4127400.1"/>
    <property type="molecule type" value="Genomic_DNA"/>
</dbReference>
<accession>A0A6J5L4A8</accession>
<reference evidence="1" key="1">
    <citation type="submission" date="2020-04" db="EMBL/GenBank/DDBJ databases">
        <authorList>
            <person name="Chiriac C."/>
            <person name="Salcher M."/>
            <person name="Ghai R."/>
            <person name="Kavagutti S V."/>
        </authorList>
    </citation>
    <scope>NUCLEOTIDE SEQUENCE</scope>
</reference>